<keyword evidence="1 4" id="KW-0808">Transferase</keyword>
<accession>A0A4V3Z5T5</accession>
<dbReference type="CDD" id="cd04301">
    <property type="entry name" value="NAT_SF"/>
    <property type="match status" value="1"/>
</dbReference>
<gene>
    <name evidence="4" type="ORF">E8P82_02940</name>
</gene>
<dbReference type="OrthoDB" id="273614at2"/>
<dbReference type="GO" id="GO:0008080">
    <property type="term" value="F:N-acetyltransferase activity"/>
    <property type="evidence" value="ECO:0007669"/>
    <property type="project" value="InterPro"/>
</dbReference>
<evidence type="ECO:0000313" key="4">
    <source>
        <dbReference type="EMBL" id="THJ67809.1"/>
    </source>
</evidence>
<dbReference type="InterPro" id="IPR016181">
    <property type="entry name" value="Acyl_CoA_acyltransferase"/>
</dbReference>
<dbReference type="PANTHER" id="PTHR13947">
    <property type="entry name" value="GNAT FAMILY N-ACETYLTRANSFERASE"/>
    <property type="match status" value="1"/>
</dbReference>
<dbReference type="PROSITE" id="PS51186">
    <property type="entry name" value="GNAT"/>
    <property type="match status" value="1"/>
</dbReference>
<sequence>MNADRRRRDIHRRFTAQFGDNSIIRGALFRGESWQNRPVDQNTPVSEAPNQPTDSGIVIRPVTPEDYDDVRRITRDAYIEAGYFDDDTHPYVVVLSDIEHRAQHAQVWVAERDGAVVGSVAITFAGQRYTDIAVEGELEFRMLAVDPAVQRGGIGRAMVERIIEHARTLPGIEAVSLTSGSDMLRAHQLYLSMGFHRVPERDWWVPNEDILLWVFRREL</sequence>
<comment type="caution">
    <text evidence="4">The sequence shown here is derived from an EMBL/GenBank/DDBJ whole genome shotgun (WGS) entry which is preliminary data.</text>
</comment>
<evidence type="ECO:0000313" key="5">
    <source>
        <dbReference type="Proteomes" id="UP000305233"/>
    </source>
</evidence>
<dbReference type="Proteomes" id="UP000305233">
    <property type="component" value="Unassembled WGS sequence"/>
</dbReference>
<dbReference type="SUPFAM" id="SSF55729">
    <property type="entry name" value="Acyl-CoA N-acyltransferases (Nat)"/>
    <property type="match status" value="1"/>
</dbReference>
<dbReference type="AlphaFoldDB" id="A0A4V3Z5T5"/>
<feature type="region of interest" description="Disordered" evidence="2">
    <location>
        <begin position="35"/>
        <end position="57"/>
    </location>
</feature>
<reference evidence="4 5" key="1">
    <citation type="submission" date="2019-04" db="EMBL/GenBank/DDBJ databases">
        <authorList>
            <person name="Liu Q."/>
            <person name="Xin Y.-H."/>
        </authorList>
    </citation>
    <scope>NUCLEOTIDE SEQUENCE [LARGE SCALE GENOMIC DNA]</scope>
    <source>
        <strain evidence="4 5">AM23</strain>
    </source>
</reference>
<dbReference type="InterPro" id="IPR050769">
    <property type="entry name" value="NAT_camello-type"/>
</dbReference>
<name>A0A4V3Z5T5_9MICC</name>
<dbReference type="EMBL" id="SSWH01000002">
    <property type="protein sequence ID" value="THJ67809.1"/>
    <property type="molecule type" value="Genomic_DNA"/>
</dbReference>
<evidence type="ECO:0000256" key="2">
    <source>
        <dbReference type="SAM" id="MobiDB-lite"/>
    </source>
</evidence>
<evidence type="ECO:0000256" key="1">
    <source>
        <dbReference type="ARBA" id="ARBA00022679"/>
    </source>
</evidence>
<feature type="compositionally biased region" description="Polar residues" evidence="2">
    <location>
        <begin position="35"/>
        <end position="54"/>
    </location>
</feature>
<feature type="domain" description="N-acetyltransferase" evidence="3">
    <location>
        <begin position="57"/>
        <end position="217"/>
    </location>
</feature>
<proteinExistence type="predicted"/>
<keyword evidence="5" id="KW-1185">Reference proteome</keyword>
<organism evidence="4 5">
    <name type="scientific">Arthrobacter echini</name>
    <dbReference type="NCBI Taxonomy" id="1529066"/>
    <lineage>
        <taxon>Bacteria</taxon>
        <taxon>Bacillati</taxon>
        <taxon>Actinomycetota</taxon>
        <taxon>Actinomycetes</taxon>
        <taxon>Micrococcales</taxon>
        <taxon>Micrococcaceae</taxon>
        <taxon>Arthrobacter</taxon>
    </lineage>
</organism>
<dbReference type="PANTHER" id="PTHR13947:SF37">
    <property type="entry name" value="LD18367P"/>
    <property type="match status" value="1"/>
</dbReference>
<protein>
    <submittedName>
        <fullName evidence="4">GNAT family N-acetyltransferase</fullName>
    </submittedName>
</protein>
<dbReference type="Pfam" id="PF00583">
    <property type="entry name" value="Acetyltransf_1"/>
    <property type="match status" value="1"/>
</dbReference>
<evidence type="ECO:0000259" key="3">
    <source>
        <dbReference type="PROSITE" id="PS51186"/>
    </source>
</evidence>
<dbReference type="Gene3D" id="3.40.630.30">
    <property type="match status" value="1"/>
</dbReference>
<dbReference type="InterPro" id="IPR000182">
    <property type="entry name" value="GNAT_dom"/>
</dbReference>